<accession>A0A328WNC7</accession>
<protein>
    <submittedName>
        <fullName evidence="1">Protein involved in gliding motility GldB</fullName>
    </submittedName>
</protein>
<evidence type="ECO:0000313" key="2">
    <source>
        <dbReference type="Proteomes" id="UP000249518"/>
    </source>
</evidence>
<dbReference type="NCBIfam" id="TIGR03514">
    <property type="entry name" value="GldB_lipo"/>
    <property type="match status" value="1"/>
</dbReference>
<sequence>MKRIVLIILLIVVASCDNKSKIEKQIEEITVSLTIERFDKIFYETPVEDFQKMKSDYPAFFPSQFPDSIFVNKMTDPLYRELYHEVQKKYSNFSPVQEELEEVFRHIKFYFPNQKTPSKVTTLISEMDYQNKVIYTDSLLLISLDLYLGKEHKFYEFPDYFRQTFQRSQIMPDVVSDFSTRVIAPPREKAFLNQMIYFGKEMYLKDLILPKYEDFDKIGYSKEQQIWCEENEEEIWRYFIEDNVLYDSDTKLVQRFIAPAPFSKFYLEIDAESPGRTGVWIGWQIVRSFMKNNEVSLADFLAMDAKEIFTRSKYKPKK</sequence>
<keyword evidence="2" id="KW-1185">Reference proteome</keyword>
<name>A0A328WNC7_9FLAO</name>
<dbReference type="InterPro" id="IPR019853">
    <property type="entry name" value="GldB-like"/>
</dbReference>
<dbReference type="RefSeq" id="WP_112086111.1">
    <property type="nucleotide sequence ID" value="NZ_QLSV01000007.1"/>
</dbReference>
<gene>
    <name evidence="1" type="ORF">B0I10_107107</name>
</gene>
<comment type="caution">
    <text evidence="1">The sequence shown here is derived from an EMBL/GenBank/DDBJ whole genome shotgun (WGS) entry which is preliminary data.</text>
</comment>
<reference evidence="1 2" key="1">
    <citation type="submission" date="2018-06" db="EMBL/GenBank/DDBJ databases">
        <title>Genomic Encyclopedia of Type Strains, Phase III (KMG-III): the genomes of soil and plant-associated and newly described type strains.</title>
        <authorList>
            <person name="Whitman W."/>
        </authorList>
    </citation>
    <scope>NUCLEOTIDE SEQUENCE [LARGE SCALE GENOMIC DNA]</scope>
    <source>
        <strain evidence="1 2">CGMCC 1.12504</strain>
    </source>
</reference>
<dbReference type="OrthoDB" id="976022at2"/>
<dbReference type="PROSITE" id="PS51257">
    <property type="entry name" value="PROKAR_LIPOPROTEIN"/>
    <property type="match status" value="1"/>
</dbReference>
<organism evidence="1 2">
    <name type="scientific">Flavobacterium lacus</name>
    <dbReference type="NCBI Taxonomy" id="1353778"/>
    <lineage>
        <taxon>Bacteria</taxon>
        <taxon>Pseudomonadati</taxon>
        <taxon>Bacteroidota</taxon>
        <taxon>Flavobacteriia</taxon>
        <taxon>Flavobacteriales</taxon>
        <taxon>Flavobacteriaceae</taxon>
        <taxon>Flavobacterium</taxon>
    </lineage>
</organism>
<dbReference type="Pfam" id="PF25594">
    <property type="entry name" value="GldB_lipo"/>
    <property type="match status" value="1"/>
</dbReference>
<dbReference type="EMBL" id="QLSV01000007">
    <property type="protein sequence ID" value="RAR47830.1"/>
    <property type="molecule type" value="Genomic_DNA"/>
</dbReference>
<evidence type="ECO:0000313" key="1">
    <source>
        <dbReference type="EMBL" id="RAR47830.1"/>
    </source>
</evidence>
<dbReference type="Proteomes" id="UP000249518">
    <property type="component" value="Unassembled WGS sequence"/>
</dbReference>
<proteinExistence type="predicted"/>
<dbReference type="AlphaFoldDB" id="A0A328WNC7"/>